<dbReference type="SUPFAM" id="SSF50129">
    <property type="entry name" value="GroES-like"/>
    <property type="match status" value="1"/>
</dbReference>
<dbReference type="AlphaFoldDB" id="A0A9N9W846"/>
<dbReference type="InterPro" id="IPR036291">
    <property type="entry name" value="NAD(P)-bd_dom_sf"/>
</dbReference>
<dbReference type="GO" id="GO:0004022">
    <property type="term" value="F:alcohol dehydrogenase (NAD+) activity"/>
    <property type="evidence" value="ECO:0007669"/>
    <property type="project" value="TreeGrafter"/>
</dbReference>
<comment type="cofactor">
    <cofactor evidence="1">
        <name>Zn(2+)</name>
        <dbReference type="ChEBI" id="CHEBI:29105"/>
    </cofactor>
</comment>
<keyword evidence="9" id="KW-1185">Reference proteome</keyword>
<evidence type="ECO:0000256" key="1">
    <source>
        <dbReference type="ARBA" id="ARBA00001947"/>
    </source>
</evidence>
<name>A0A9N9W846_9HYPO</name>
<proteinExistence type="inferred from homology"/>
<keyword evidence="6" id="KW-0520">NAD</keyword>
<reference evidence="9" key="1">
    <citation type="submission" date="2019-06" db="EMBL/GenBank/DDBJ databases">
        <authorList>
            <person name="Broberg M."/>
        </authorList>
    </citation>
    <scope>NUCLEOTIDE SEQUENCE [LARGE SCALE GENOMIC DNA]</scope>
</reference>
<dbReference type="GO" id="GO:0005737">
    <property type="term" value="C:cytoplasm"/>
    <property type="evidence" value="ECO:0007669"/>
    <property type="project" value="TreeGrafter"/>
</dbReference>
<accession>A0A9N9W846</accession>
<dbReference type="Pfam" id="PF00107">
    <property type="entry name" value="ADH_zinc_N"/>
    <property type="match status" value="1"/>
</dbReference>
<keyword evidence="5" id="KW-0560">Oxidoreductase</keyword>
<dbReference type="GO" id="GO:0046872">
    <property type="term" value="F:metal ion binding"/>
    <property type="evidence" value="ECO:0007669"/>
    <property type="project" value="UniProtKB-KW"/>
</dbReference>
<dbReference type="SUPFAM" id="SSF51735">
    <property type="entry name" value="NAD(P)-binding Rossmann-fold domains"/>
    <property type="match status" value="1"/>
</dbReference>
<dbReference type="InterPro" id="IPR011032">
    <property type="entry name" value="GroES-like_sf"/>
</dbReference>
<dbReference type="SMART" id="SM00829">
    <property type="entry name" value="PKS_ER"/>
    <property type="match status" value="1"/>
</dbReference>
<evidence type="ECO:0000256" key="5">
    <source>
        <dbReference type="ARBA" id="ARBA00023002"/>
    </source>
</evidence>
<comment type="similarity">
    <text evidence="2">Belongs to the zinc-containing alcohol dehydrogenase family.</text>
</comment>
<evidence type="ECO:0000313" key="8">
    <source>
        <dbReference type="EMBL" id="CAH0043473.1"/>
    </source>
</evidence>
<reference evidence="8 9" key="2">
    <citation type="submission" date="2021-10" db="EMBL/GenBank/DDBJ databases">
        <authorList>
            <person name="Piombo E."/>
        </authorList>
    </citation>
    <scope>NUCLEOTIDE SEQUENCE [LARGE SCALE GENOMIC DNA]</scope>
</reference>
<keyword evidence="4" id="KW-0862">Zinc</keyword>
<dbReference type="FunFam" id="3.40.50.720:FF:000039">
    <property type="entry name" value="Alcohol dehydrogenase AdhP"/>
    <property type="match status" value="1"/>
</dbReference>
<dbReference type="Gene3D" id="3.40.50.720">
    <property type="entry name" value="NAD(P)-binding Rossmann-like Domain"/>
    <property type="match status" value="1"/>
</dbReference>
<feature type="domain" description="Enoyl reductase (ER)" evidence="7">
    <location>
        <begin position="16"/>
        <end position="355"/>
    </location>
</feature>
<dbReference type="PANTHER" id="PTHR42940:SF7">
    <property type="entry name" value="ALCOHOL DEHYDROGENASE-LIKE N-TERMINAL DOMAIN-CONTAINING PROTEIN"/>
    <property type="match status" value="1"/>
</dbReference>
<dbReference type="OrthoDB" id="256333at2759"/>
<dbReference type="InterPro" id="IPR013154">
    <property type="entry name" value="ADH-like_N"/>
</dbReference>
<dbReference type="InterPro" id="IPR020843">
    <property type="entry name" value="ER"/>
</dbReference>
<evidence type="ECO:0000256" key="4">
    <source>
        <dbReference type="ARBA" id="ARBA00022833"/>
    </source>
</evidence>
<keyword evidence="3" id="KW-0479">Metal-binding</keyword>
<dbReference type="InterPro" id="IPR013149">
    <property type="entry name" value="ADH-like_C"/>
</dbReference>
<evidence type="ECO:0000313" key="9">
    <source>
        <dbReference type="Proteomes" id="UP000775872"/>
    </source>
</evidence>
<evidence type="ECO:0000256" key="6">
    <source>
        <dbReference type="ARBA" id="ARBA00023027"/>
    </source>
</evidence>
<evidence type="ECO:0000256" key="3">
    <source>
        <dbReference type="ARBA" id="ARBA00022723"/>
    </source>
</evidence>
<comment type="caution">
    <text evidence="8">The sequence shown here is derived from an EMBL/GenBank/DDBJ whole genome shotgun (WGS) entry which is preliminary data.</text>
</comment>
<sequence>MSLPKTFKQAAFKENGGPLVVEEVELTLPSDGQVLIKVEACGVCHSDKFPQFNGMGAGFPFVPGHEFIGRVAAVPSGEKKWKVGDRIGGGWHGGHDGKKFIRVKRFSHYSNRATPGTCNACQKGMFQMCDNKVINGETVGGGYAQYCKIRSESGVRIPEDIDAKLYAPILCAGVSTFNSIRQLNVPHGSTVVIHGIGGLGHLAIQYANKLGYRVVAISRGRDKEQFAKSLGAHEYIDAATQDPVSTLKELGGASLVVSTSPNGADITPLLGGLGPLGKLLVLSVAGDLSISVLTLMGYGLSVHSWPSGHATDTEDTIAFTKLHGVNCMTQTWPLEQVNEAYNAMVSGDIRFRAVITMED</sequence>
<evidence type="ECO:0000256" key="2">
    <source>
        <dbReference type="ARBA" id="ARBA00008072"/>
    </source>
</evidence>
<dbReference type="EMBL" id="CABFOC020000003">
    <property type="protein sequence ID" value="CAH0043473.1"/>
    <property type="molecule type" value="Genomic_DNA"/>
</dbReference>
<protein>
    <recommendedName>
        <fullName evidence="7">Enoyl reductase (ER) domain-containing protein</fullName>
    </recommendedName>
</protein>
<gene>
    <name evidence="8" type="ORF">CSOL1703_00009388</name>
</gene>
<dbReference type="Pfam" id="PF08240">
    <property type="entry name" value="ADH_N"/>
    <property type="match status" value="1"/>
</dbReference>
<organism evidence="8 9">
    <name type="scientific">Clonostachys solani</name>
    <dbReference type="NCBI Taxonomy" id="160281"/>
    <lineage>
        <taxon>Eukaryota</taxon>
        <taxon>Fungi</taxon>
        <taxon>Dikarya</taxon>
        <taxon>Ascomycota</taxon>
        <taxon>Pezizomycotina</taxon>
        <taxon>Sordariomycetes</taxon>
        <taxon>Hypocreomycetidae</taxon>
        <taxon>Hypocreales</taxon>
        <taxon>Bionectriaceae</taxon>
        <taxon>Clonostachys</taxon>
    </lineage>
</organism>
<evidence type="ECO:0000259" key="7">
    <source>
        <dbReference type="SMART" id="SM00829"/>
    </source>
</evidence>
<dbReference type="Gene3D" id="3.90.180.10">
    <property type="entry name" value="Medium-chain alcohol dehydrogenases, catalytic domain"/>
    <property type="match status" value="1"/>
</dbReference>
<dbReference type="PANTHER" id="PTHR42940">
    <property type="entry name" value="ALCOHOL DEHYDROGENASE 1-RELATED"/>
    <property type="match status" value="1"/>
</dbReference>
<dbReference type="Proteomes" id="UP000775872">
    <property type="component" value="Unassembled WGS sequence"/>
</dbReference>